<evidence type="ECO:0000256" key="1">
    <source>
        <dbReference type="ARBA" id="ARBA00004571"/>
    </source>
</evidence>
<dbReference type="SUPFAM" id="SSF49464">
    <property type="entry name" value="Carboxypeptidase regulatory domain-like"/>
    <property type="match status" value="1"/>
</dbReference>
<keyword evidence="3" id="KW-1134">Transmembrane beta strand</keyword>
<evidence type="ECO:0000256" key="5">
    <source>
        <dbReference type="ARBA" id="ARBA00023136"/>
    </source>
</evidence>
<dbReference type="InterPro" id="IPR057601">
    <property type="entry name" value="Oar-like_b-barrel"/>
</dbReference>
<evidence type="ECO:0000256" key="7">
    <source>
        <dbReference type="SAM" id="MobiDB-lite"/>
    </source>
</evidence>
<dbReference type="Gene3D" id="2.60.40.1120">
    <property type="entry name" value="Carboxypeptidase-like, regulatory domain"/>
    <property type="match status" value="1"/>
</dbReference>
<dbReference type="GO" id="GO:0009279">
    <property type="term" value="C:cell outer membrane"/>
    <property type="evidence" value="ECO:0007669"/>
    <property type="project" value="UniProtKB-SubCell"/>
</dbReference>
<evidence type="ECO:0000313" key="9">
    <source>
        <dbReference type="EMBL" id="MCS4122494.1"/>
    </source>
</evidence>
<dbReference type="InterPro" id="IPR037066">
    <property type="entry name" value="Plug_dom_sf"/>
</dbReference>
<dbReference type="InterPro" id="IPR039426">
    <property type="entry name" value="TonB-dep_rcpt-like"/>
</dbReference>
<comment type="subcellular location">
    <subcellularLocation>
        <location evidence="1">Cell outer membrane</location>
        <topology evidence="1">Multi-pass membrane protein</topology>
    </subcellularLocation>
</comment>
<keyword evidence="6" id="KW-0998">Cell outer membrane</keyword>
<dbReference type="EMBL" id="JANTZM010000013">
    <property type="protein sequence ID" value="MCS4158594.1"/>
    <property type="molecule type" value="Genomic_DNA"/>
</dbReference>
<accession>A0A9X2UVB7</accession>
<protein>
    <submittedName>
        <fullName evidence="9">Outer membrane receptor for ferrienterochelin and colicin</fullName>
    </submittedName>
</protein>
<evidence type="ECO:0000256" key="2">
    <source>
        <dbReference type="ARBA" id="ARBA00022448"/>
    </source>
</evidence>
<evidence type="ECO:0000313" key="11">
    <source>
        <dbReference type="Proteomes" id="UP001155144"/>
    </source>
</evidence>
<dbReference type="PANTHER" id="PTHR30069">
    <property type="entry name" value="TONB-DEPENDENT OUTER MEMBRANE RECEPTOR"/>
    <property type="match status" value="1"/>
</dbReference>
<feature type="region of interest" description="Disordered" evidence="7">
    <location>
        <begin position="796"/>
        <end position="821"/>
    </location>
</feature>
<evidence type="ECO:0000256" key="4">
    <source>
        <dbReference type="ARBA" id="ARBA00022692"/>
    </source>
</evidence>
<feature type="domain" description="TonB-dependent transporter Oar-like beta-barrel" evidence="8">
    <location>
        <begin position="215"/>
        <end position="292"/>
    </location>
</feature>
<dbReference type="Gene3D" id="2.40.170.20">
    <property type="entry name" value="TonB-dependent receptor, beta-barrel domain"/>
    <property type="match status" value="1"/>
</dbReference>
<evidence type="ECO:0000256" key="3">
    <source>
        <dbReference type="ARBA" id="ARBA00022452"/>
    </source>
</evidence>
<evidence type="ECO:0000256" key="6">
    <source>
        <dbReference type="ARBA" id="ARBA00023237"/>
    </source>
</evidence>
<dbReference type="InterPro" id="IPR036942">
    <property type="entry name" value="Beta-barrel_TonB_sf"/>
</dbReference>
<keyword evidence="9" id="KW-0675">Receptor</keyword>
<comment type="caution">
    <text evidence="9">The sequence shown here is derived from an EMBL/GenBank/DDBJ whole genome shotgun (WGS) entry which is preliminary data.</text>
</comment>
<keyword evidence="2" id="KW-0813">Transport</keyword>
<feature type="domain" description="TonB-dependent transporter Oar-like beta-barrel" evidence="8">
    <location>
        <begin position="335"/>
        <end position="962"/>
    </location>
</feature>
<name>A0A9X2UVB7_9BACT</name>
<dbReference type="Proteomes" id="UP001155110">
    <property type="component" value="Unassembled WGS sequence"/>
</dbReference>
<dbReference type="SUPFAM" id="SSF56935">
    <property type="entry name" value="Porins"/>
    <property type="match status" value="1"/>
</dbReference>
<dbReference type="InterPro" id="IPR008969">
    <property type="entry name" value="CarboxyPept-like_regulatory"/>
</dbReference>
<proteinExistence type="predicted"/>
<dbReference type="Proteomes" id="UP001155144">
    <property type="component" value="Unassembled WGS sequence"/>
</dbReference>
<keyword evidence="5" id="KW-0472">Membrane</keyword>
<organism evidence="9 11">
    <name type="scientific">Salinibacter ruber</name>
    <dbReference type="NCBI Taxonomy" id="146919"/>
    <lineage>
        <taxon>Bacteria</taxon>
        <taxon>Pseudomonadati</taxon>
        <taxon>Rhodothermota</taxon>
        <taxon>Rhodothermia</taxon>
        <taxon>Rhodothermales</taxon>
        <taxon>Salinibacteraceae</taxon>
        <taxon>Salinibacter</taxon>
    </lineage>
</organism>
<dbReference type="AlphaFoldDB" id="A0A9X2UVB7"/>
<dbReference type="GO" id="GO:0044718">
    <property type="term" value="P:siderophore transmembrane transport"/>
    <property type="evidence" value="ECO:0007669"/>
    <property type="project" value="TreeGrafter"/>
</dbReference>
<dbReference type="Gene3D" id="2.170.130.10">
    <property type="entry name" value="TonB-dependent receptor, plug domain"/>
    <property type="match status" value="1"/>
</dbReference>
<evidence type="ECO:0000259" key="8">
    <source>
        <dbReference type="Pfam" id="PF25183"/>
    </source>
</evidence>
<keyword evidence="4" id="KW-0812">Transmembrane</keyword>
<gene>
    <name evidence="9" type="ORF">GGP45_002855</name>
    <name evidence="10" type="ORF">GGP99_002571</name>
</gene>
<dbReference type="PANTHER" id="PTHR30069:SF46">
    <property type="entry name" value="OAR PROTEIN"/>
    <property type="match status" value="1"/>
</dbReference>
<sequence length="1136" mass="124027">MTDADGQSLPGANVLAVHVPSGTQYGASANANGRYALSNMRPGGPYRITVSFVGYQSKREEGVTLDLGQTLSLDFALQESTAEMDEVEVVANTTGILSSERDGLVTNVSSAELEEQPTMSRSIADVARLTPQSYVVNSNDDGPAISIAGQWNRFNSIYVDGAVTNDVYGLSAQGTPGGQSGASPISLSAVEAMSVEVSPYEVTKSGFVGGAINFTTKSGTNQFDGSFEYYRRGANLTQGELNVEGETLVDGIPSSTSSDRYVFSLGGPIIKDRLFFFVNTDIRRENEGKPLQQGYEGNTPLRGGNPDNNTLDSVFEIRDFMERNTGYDPGTPGSKSDILDADKFLGRLDFNLNSNHKLTARYWYNDNFNKDRFQSTRSGINFQNNSEVFPSTQHNAMLRWNGTFGGNVATKTTATFQNVEDDRGVDGEPFPSISITDGGGDISLGSEPFSYPNFLEQNVFTFTNETDIFIGDHTLTVGTHNELYDIDNRFAIFGPGSYDFANVSDFAETVCHYAEQKQGQFGIQEPGPICQAQYPDPSTQTDFYLHQYSLVDNDPDTPFNYIANDNTALRAEFQSVKLGFFVQDKWEPIEGLNLTFGLRADLPKILDDPGAHPSANAELLPAVSDAGYDLNGATAGEMPDWQVFWSPRFGFNYSFTEERNTQVRGGTGVFTSRLPQLWPGNAFTNNGQSAAVAAGGSFAGPVPLRRPQNGLTQFDDAGIFGGGAFGATPPSSVDELTPTGNLTLFRNDFTYPRVLRTTLGIDHELPFGFTGTLEGQYSSKLNDVIVKNVNLKQPNANLDAGQTNDDRPIYTQPRDPNTDIGVDPRYGDVYLLDNTDKGYSYTVTGRLRKAPTPVWEGGTVRGQVSYTYGDSRGLNQFGDTVGSNWGDNPHASTTNNLTLGRSPFSLGHRIQLSLGYRQELTENVSTNLSLFYNGQSGRPFSYTIGGGAAETMIGDEGGPPLFYIPEDASNLQFAPIKDGNGDVIRTPQQQAQDLDRFIENVDYLSENRGEYATRNGDRTPFEGVVDLQFALNFSGELVGRKQQLTLTANVFNFSSMLGDIFGTEWGYRYQQAGLVSPVNFVRFTDEDGDGNPTPVYQSALGTENPETNLEESFDVQSGTQTYSTLYQVRLGVKYTF</sequence>
<dbReference type="Pfam" id="PF25183">
    <property type="entry name" value="OMP_b-brl_4"/>
    <property type="match status" value="2"/>
</dbReference>
<dbReference type="GO" id="GO:0015344">
    <property type="term" value="F:siderophore uptake transmembrane transporter activity"/>
    <property type="evidence" value="ECO:0007669"/>
    <property type="project" value="TreeGrafter"/>
</dbReference>
<evidence type="ECO:0000313" key="10">
    <source>
        <dbReference type="EMBL" id="MCS4158594.1"/>
    </source>
</evidence>
<dbReference type="Pfam" id="PF13620">
    <property type="entry name" value="CarboxypepD_reg"/>
    <property type="match status" value="1"/>
</dbReference>
<dbReference type="EMBL" id="JANUBL010000006">
    <property type="protein sequence ID" value="MCS4122494.1"/>
    <property type="molecule type" value="Genomic_DNA"/>
</dbReference>
<reference evidence="9" key="1">
    <citation type="submission" date="2022-08" db="EMBL/GenBank/DDBJ databases">
        <title>Genomic Encyclopedia of Type Strains, Phase V (KMG-V): Genome sequencing to study the core and pangenomes of soil and plant-associated prokaryotes.</title>
        <authorList>
            <person name="Whitman W."/>
        </authorList>
    </citation>
    <scope>NUCLEOTIDE SEQUENCE</scope>
    <source>
        <strain evidence="10">SP3002</strain>
        <strain evidence="9">SP3026</strain>
    </source>
</reference>